<evidence type="ECO:0000256" key="6">
    <source>
        <dbReference type="SAM" id="Phobius"/>
    </source>
</evidence>
<feature type="domain" description="Phage shock protein PspC N-terminal" evidence="7">
    <location>
        <begin position="16"/>
        <end position="74"/>
    </location>
</feature>
<dbReference type="InterPro" id="IPR052027">
    <property type="entry name" value="PspC"/>
</dbReference>
<keyword evidence="9" id="KW-1185">Reference proteome</keyword>
<keyword evidence="5 6" id="KW-0472">Membrane</keyword>
<evidence type="ECO:0000256" key="3">
    <source>
        <dbReference type="ARBA" id="ARBA00022692"/>
    </source>
</evidence>
<dbReference type="PANTHER" id="PTHR33885:SF3">
    <property type="entry name" value="PHAGE SHOCK PROTEIN C"/>
    <property type="match status" value="1"/>
</dbReference>
<organism evidence="8 9">
    <name type="scientific">Nocardioides panacisoli</name>
    <dbReference type="NCBI Taxonomy" id="627624"/>
    <lineage>
        <taxon>Bacteria</taxon>
        <taxon>Bacillati</taxon>
        <taxon>Actinomycetota</taxon>
        <taxon>Actinomycetes</taxon>
        <taxon>Propionibacteriales</taxon>
        <taxon>Nocardioidaceae</taxon>
        <taxon>Nocardioides</taxon>
    </lineage>
</organism>
<evidence type="ECO:0000313" key="9">
    <source>
        <dbReference type="Proteomes" id="UP001501821"/>
    </source>
</evidence>
<keyword evidence="4 6" id="KW-1133">Transmembrane helix</keyword>
<dbReference type="InterPro" id="IPR007168">
    <property type="entry name" value="Phageshock_PspC_N"/>
</dbReference>
<dbReference type="EMBL" id="BAABAH010000006">
    <property type="protein sequence ID" value="GAA3819131.1"/>
    <property type="molecule type" value="Genomic_DNA"/>
</dbReference>
<dbReference type="Pfam" id="PF04024">
    <property type="entry name" value="PspC"/>
    <property type="match status" value="1"/>
</dbReference>
<evidence type="ECO:0000313" key="8">
    <source>
        <dbReference type="EMBL" id="GAA3819131.1"/>
    </source>
</evidence>
<accession>A0ABP7IIB2</accession>
<evidence type="ECO:0000256" key="5">
    <source>
        <dbReference type="ARBA" id="ARBA00023136"/>
    </source>
</evidence>
<keyword evidence="2" id="KW-1003">Cell membrane</keyword>
<evidence type="ECO:0000256" key="1">
    <source>
        <dbReference type="ARBA" id="ARBA00004162"/>
    </source>
</evidence>
<dbReference type="PANTHER" id="PTHR33885">
    <property type="entry name" value="PHAGE SHOCK PROTEIN C"/>
    <property type="match status" value="1"/>
</dbReference>
<dbReference type="Proteomes" id="UP001501821">
    <property type="component" value="Unassembled WGS sequence"/>
</dbReference>
<gene>
    <name evidence="8" type="ORF">GCM10022242_21150</name>
</gene>
<dbReference type="RefSeq" id="WP_344775114.1">
    <property type="nucleotide sequence ID" value="NZ_BAABAH010000006.1"/>
</dbReference>
<evidence type="ECO:0000256" key="4">
    <source>
        <dbReference type="ARBA" id="ARBA00022989"/>
    </source>
</evidence>
<evidence type="ECO:0000259" key="7">
    <source>
        <dbReference type="Pfam" id="PF04024"/>
    </source>
</evidence>
<proteinExistence type="predicted"/>
<sequence length="74" mass="7902">MSNYHSPEPGSYGSPKRLVRRTDDKMIAGVCSGVAAYTGLDTTLVRILLVAAVVFGFGSGILLYLVGWLLMPQA</sequence>
<reference evidence="9" key="1">
    <citation type="journal article" date="2019" name="Int. J. Syst. Evol. Microbiol.">
        <title>The Global Catalogue of Microorganisms (GCM) 10K type strain sequencing project: providing services to taxonomists for standard genome sequencing and annotation.</title>
        <authorList>
            <consortium name="The Broad Institute Genomics Platform"/>
            <consortium name="The Broad Institute Genome Sequencing Center for Infectious Disease"/>
            <person name="Wu L."/>
            <person name="Ma J."/>
        </authorList>
    </citation>
    <scope>NUCLEOTIDE SEQUENCE [LARGE SCALE GENOMIC DNA]</scope>
    <source>
        <strain evidence="9">JCM 16953</strain>
    </source>
</reference>
<evidence type="ECO:0000256" key="2">
    <source>
        <dbReference type="ARBA" id="ARBA00022475"/>
    </source>
</evidence>
<keyword evidence="3 6" id="KW-0812">Transmembrane</keyword>
<protein>
    <recommendedName>
        <fullName evidence="7">Phage shock protein PspC N-terminal domain-containing protein</fullName>
    </recommendedName>
</protein>
<comment type="caution">
    <text evidence="8">The sequence shown here is derived from an EMBL/GenBank/DDBJ whole genome shotgun (WGS) entry which is preliminary data.</text>
</comment>
<feature type="transmembrane region" description="Helical" evidence="6">
    <location>
        <begin position="47"/>
        <end position="71"/>
    </location>
</feature>
<comment type="subcellular location">
    <subcellularLocation>
        <location evidence="1">Cell membrane</location>
        <topology evidence="1">Single-pass membrane protein</topology>
    </subcellularLocation>
</comment>
<name>A0ABP7IIB2_9ACTN</name>